<sequence>MRFDPARQPDQPARGLRGDGQRRRQLVRRRPGGGHPSRPVRRGTRVAAQRPVDLRHGRQLRPRAEARHPLPGRSDLHPLAGAELAAHQLAQRRDQRRPHRLGERCRHLGAQDAPARGRGEALVEAREVVHAEDPGSGVGQSGRSEHGSSTGAARQDGPVRALRPDRLVDLASGLWAVDAVQPVAAVLDPATGEVRAVVGWPQVPPPPVSEDGPWARVLGDGTSLWVQQDASGPVVRVDLDGVAAAAWTDGMRLAACGPGAAWCAPLPPPQELVGASGGHSVERSWDRLLRVDATGASRTVEVDGPVRAVRAGTRGLLVEVDDDPWHRRHLGAGTYEVVRASRWLHLPWSSPVPPRLSRAEHGLAGPPDPAPQHDDGGRVHSAWLDPVDDEPVPALGLRWHLGWSTGPGAGRRRGARRAGATAHDGSGTTLRHEDLGVGRVRAAAARGGRLVVAVERPRTPPWSRAAPVELLALDPAHDGHRALLAPDAVDVTRHCWPLVPEPLEAGSCAEQLRAAHDAPGTGRAQLVGSWPDTHLELTVTHDERPGVVLRRRVPLCDELGRVAPPRYADVHLEEDLATGDLPPLTAARDGVLDV</sequence>
<feature type="compositionally biased region" description="Basic residues" evidence="1">
    <location>
        <begin position="23"/>
        <end position="44"/>
    </location>
</feature>
<accession>A0A6J4PZ56</accession>
<reference evidence="2" key="1">
    <citation type="submission" date="2020-02" db="EMBL/GenBank/DDBJ databases">
        <authorList>
            <person name="Meier V. D."/>
        </authorList>
    </citation>
    <scope>NUCLEOTIDE SEQUENCE</scope>
    <source>
        <strain evidence="2">AVDCRST_MAG35</strain>
    </source>
</reference>
<gene>
    <name evidence="2" type="ORF">AVDCRST_MAG35-2506</name>
</gene>
<feature type="region of interest" description="Disordered" evidence="1">
    <location>
        <begin position="357"/>
        <end position="376"/>
    </location>
</feature>
<evidence type="ECO:0000256" key="1">
    <source>
        <dbReference type="SAM" id="MobiDB-lite"/>
    </source>
</evidence>
<name>A0A6J4PZ56_9ACTN</name>
<feature type="region of interest" description="Disordered" evidence="1">
    <location>
        <begin position="406"/>
        <end position="429"/>
    </location>
</feature>
<feature type="compositionally biased region" description="Basic and acidic residues" evidence="1">
    <location>
        <begin position="52"/>
        <end position="68"/>
    </location>
</feature>
<proteinExistence type="predicted"/>
<feature type="region of interest" description="Disordered" evidence="1">
    <location>
        <begin position="1"/>
        <end position="160"/>
    </location>
</feature>
<dbReference type="EMBL" id="CADCUY010000506">
    <property type="protein sequence ID" value="CAA9429661.1"/>
    <property type="molecule type" value="Genomic_DNA"/>
</dbReference>
<organism evidence="2">
    <name type="scientific">uncultured Quadrisphaera sp</name>
    <dbReference type="NCBI Taxonomy" id="904978"/>
    <lineage>
        <taxon>Bacteria</taxon>
        <taxon>Bacillati</taxon>
        <taxon>Actinomycetota</taxon>
        <taxon>Actinomycetes</taxon>
        <taxon>Kineosporiales</taxon>
        <taxon>Kineosporiaceae</taxon>
        <taxon>Quadrisphaera</taxon>
        <taxon>environmental samples</taxon>
    </lineage>
</organism>
<feature type="compositionally biased region" description="Basic and acidic residues" evidence="1">
    <location>
        <begin position="115"/>
        <end position="133"/>
    </location>
</feature>
<dbReference type="AlphaFoldDB" id="A0A6J4PZ56"/>
<evidence type="ECO:0000313" key="2">
    <source>
        <dbReference type="EMBL" id="CAA9429661.1"/>
    </source>
</evidence>
<protein>
    <submittedName>
        <fullName evidence="2">Uncharacterized protein</fullName>
    </submittedName>
</protein>